<keyword evidence="2" id="KW-1185">Reference proteome</keyword>
<evidence type="ECO:0000313" key="1">
    <source>
        <dbReference type="EMBL" id="KAK1850654.1"/>
    </source>
</evidence>
<organism evidence="1 2">
    <name type="scientific">Colletotrichum chrysophilum</name>
    <dbReference type="NCBI Taxonomy" id="1836956"/>
    <lineage>
        <taxon>Eukaryota</taxon>
        <taxon>Fungi</taxon>
        <taxon>Dikarya</taxon>
        <taxon>Ascomycota</taxon>
        <taxon>Pezizomycotina</taxon>
        <taxon>Sordariomycetes</taxon>
        <taxon>Hypocreomycetidae</taxon>
        <taxon>Glomerellales</taxon>
        <taxon>Glomerellaceae</taxon>
        <taxon>Colletotrichum</taxon>
        <taxon>Colletotrichum gloeosporioides species complex</taxon>
    </lineage>
</organism>
<proteinExistence type="predicted"/>
<dbReference type="Proteomes" id="UP001243330">
    <property type="component" value="Unassembled WGS sequence"/>
</dbReference>
<reference evidence="1" key="1">
    <citation type="submission" date="2023-01" db="EMBL/GenBank/DDBJ databases">
        <title>Colletotrichum chrysophilum M932 genome sequence.</title>
        <authorList>
            <person name="Baroncelli R."/>
        </authorList>
    </citation>
    <scope>NUCLEOTIDE SEQUENCE</scope>
    <source>
        <strain evidence="1">M932</strain>
    </source>
</reference>
<accession>A0AAD9ARZ2</accession>
<gene>
    <name evidence="1" type="ORF">CCHR01_06726</name>
</gene>
<name>A0AAD9ARZ2_9PEZI</name>
<evidence type="ECO:0000313" key="2">
    <source>
        <dbReference type="Proteomes" id="UP001243330"/>
    </source>
</evidence>
<comment type="caution">
    <text evidence="1">The sequence shown here is derived from an EMBL/GenBank/DDBJ whole genome shotgun (WGS) entry which is preliminary data.</text>
</comment>
<protein>
    <submittedName>
        <fullName evidence="1">Uncharacterized protein</fullName>
    </submittedName>
</protein>
<dbReference type="EMBL" id="JAQOWY010000114">
    <property type="protein sequence ID" value="KAK1850654.1"/>
    <property type="molecule type" value="Genomic_DNA"/>
</dbReference>
<sequence>MDYYRSTFSAIVWMDSFLFFYWDIRRYRPVDAENIERLIIDYFKSKVPNITSSQDPSSWDTLLCHLMRSLACLLGIRSNPHCEHGRNEPLQWLNTWKGNPFLNEFGHAHRSDHWTLPLPTHVDRILTLAWKYGSESFRCKRNGCRTGSCQYHITGFNLFPTARLTGNAFRLVLQHTASGDMAQLRPYYNHDRFCIPAHGLSPDGYKFCADRRTINLG</sequence>
<dbReference type="AlphaFoldDB" id="A0AAD9ARZ2"/>